<dbReference type="AlphaFoldDB" id="A0A5N6NLN1"/>
<accession>A0A5N6NLN1</accession>
<proteinExistence type="predicted"/>
<evidence type="ECO:0000313" key="2">
    <source>
        <dbReference type="Proteomes" id="UP000326396"/>
    </source>
</evidence>
<gene>
    <name evidence="1" type="ORF">E3N88_18892</name>
</gene>
<comment type="caution">
    <text evidence="1">The sequence shown here is derived from an EMBL/GenBank/DDBJ whole genome shotgun (WGS) entry which is preliminary data.</text>
</comment>
<keyword evidence="2" id="KW-1185">Reference proteome</keyword>
<sequence>MDIDSMASISPMKIQSTRNCLMSERSLLEALPLEVLATEAAMKPTWYPPSPPSSLETHLSLDEEFELATRHFGSRSRVLVQHNDQVVVFKKATMVVIDN</sequence>
<dbReference type="EMBL" id="SZYD01000010">
    <property type="protein sequence ID" value="KAD4982221.1"/>
    <property type="molecule type" value="Genomic_DNA"/>
</dbReference>
<organism evidence="1 2">
    <name type="scientific">Mikania micrantha</name>
    <name type="common">bitter vine</name>
    <dbReference type="NCBI Taxonomy" id="192012"/>
    <lineage>
        <taxon>Eukaryota</taxon>
        <taxon>Viridiplantae</taxon>
        <taxon>Streptophyta</taxon>
        <taxon>Embryophyta</taxon>
        <taxon>Tracheophyta</taxon>
        <taxon>Spermatophyta</taxon>
        <taxon>Magnoliopsida</taxon>
        <taxon>eudicotyledons</taxon>
        <taxon>Gunneridae</taxon>
        <taxon>Pentapetalae</taxon>
        <taxon>asterids</taxon>
        <taxon>campanulids</taxon>
        <taxon>Asterales</taxon>
        <taxon>Asteraceae</taxon>
        <taxon>Asteroideae</taxon>
        <taxon>Heliantheae alliance</taxon>
        <taxon>Eupatorieae</taxon>
        <taxon>Mikania</taxon>
    </lineage>
</organism>
<dbReference type="Proteomes" id="UP000326396">
    <property type="component" value="Linkage Group LG18"/>
</dbReference>
<reference evidence="1 2" key="1">
    <citation type="submission" date="2019-05" db="EMBL/GenBank/DDBJ databases">
        <title>Mikania micrantha, genome provides insights into the molecular mechanism of rapid growth.</title>
        <authorList>
            <person name="Liu B."/>
        </authorList>
    </citation>
    <scope>NUCLEOTIDE SEQUENCE [LARGE SCALE GENOMIC DNA]</scope>
    <source>
        <strain evidence="1">NLD-2019</strain>
        <tissue evidence="1">Leaf</tissue>
    </source>
</reference>
<protein>
    <submittedName>
        <fullName evidence="1">Uncharacterized protein</fullName>
    </submittedName>
</protein>
<name>A0A5N6NLN1_9ASTR</name>
<evidence type="ECO:0000313" key="1">
    <source>
        <dbReference type="EMBL" id="KAD4982221.1"/>
    </source>
</evidence>